<comment type="caution">
    <text evidence="2">The sequence shown here is derived from an EMBL/GenBank/DDBJ whole genome shotgun (WGS) entry which is preliminary data.</text>
</comment>
<evidence type="ECO:0008006" key="4">
    <source>
        <dbReference type="Google" id="ProtNLM"/>
    </source>
</evidence>
<evidence type="ECO:0000313" key="3">
    <source>
        <dbReference type="Proteomes" id="UP001150266"/>
    </source>
</evidence>
<protein>
    <recommendedName>
        <fullName evidence="4">Antifreeze protein</fullName>
    </recommendedName>
</protein>
<gene>
    <name evidence="2" type="ORF">J3R30DRAFT_3418841</name>
</gene>
<feature type="chain" id="PRO_5040950148" description="Antifreeze protein" evidence="1">
    <location>
        <begin position="22"/>
        <end position="108"/>
    </location>
</feature>
<sequence>MHFSTLLLALTTTALNLAAKAIVPETDSTSTSLMSRADCGTINGNCYDNDCDGDKSANGLTCISGQYAGCPCGYGCNKNYVGPCDAFGCDGVNNVCQGTYRGCSCVDV</sequence>
<keyword evidence="3" id="KW-1185">Reference proteome</keyword>
<dbReference type="AlphaFoldDB" id="A0A9W9ATC6"/>
<dbReference type="OrthoDB" id="3053453at2759"/>
<keyword evidence="1" id="KW-0732">Signal</keyword>
<reference evidence="2" key="1">
    <citation type="submission" date="2022-08" db="EMBL/GenBank/DDBJ databases">
        <title>A Global Phylogenomic Analysis of the Shiitake Genus Lentinula.</title>
        <authorList>
            <consortium name="DOE Joint Genome Institute"/>
            <person name="Sierra-Patev S."/>
            <person name="Min B."/>
            <person name="Naranjo-Ortiz M."/>
            <person name="Looney B."/>
            <person name="Konkel Z."/>
            <person name="Slot J.C."/>
            <person name="Sakamoto Y."/>
            <person name="Steenwyk J.L."/>
            <person name="Rokas A."/>
            <person name="Carro J."/>
            <person name="Camarero S."/>
            <person name="Ferreira P."/>
            <person name="Molpeceres G."/>
            <person name="Ruiz-Duenas F.J."/>
            <person name="Serrano A."/>
            <person name="Henrissat B."/>
            <person name="Drula E."/>
            <person name="Hughes K.W."/>
            <person name="Mata J.L."/>
            <person name="Ishikawa N.K."/>
            <person name="Vargas-Isla R."/>
            <person name="Ushijima S."/>
            <person name="Smith C.A."/>
            <person name="Ahrendt S."/>
            <person name="Andreopoulos W."/>
            <person name="He G."/>
            <person name="Labutti K."/>
            <person name="Lipzen A."/>
            <person name="Ng V."/>
            <person name="Riley R."/>
            <person name="Sandor L."/>
            <person name="Barry K."/>
            <person name="Martinez A.T."/>
            <person name="Xiao Y."/>
            <person name="Gibbons J.G."/>
            <person name="Terashima K."/>
            <person name="Grigoriev I.V."/>
            <person name="Hibbett D.S."/>
        </authorList>
    </citation>
    <scope>NUCLEOTIDE SEQUENCE</scope>
    <source>
        <strain evidence="2">JLM2183</strain>
    </source>
</reference>
<dbReference type="EMBL" id="JAOTPV010000001">
    <property type="protein sequence ID" value="KAJ4490084.1"/>
    <property type="molecule type" value="Genomic_DNA"/>
</dbReference>
<evidence type="ECO:0000256" key="1">
    <source>
        <dbReference type="SAM" id="SignalP"/>
    </source>
</evidence>
<dbReference type="Proteomes" id="UP001150266">
    <property type="component" value="Unassembled WGS sequence"/>
</dbReference>
<feature type="signal peptide" evidence="1">
    <location>
        <begin position="1"/>
        <end position="21"/>
    </location>
</feature>
<name>A0A9W9ATC6_9AGAR</name>
<accession>A0A9W9ATC6</accession>
<proteinExistence type="predicted"/>
<evidence type="ECO:0000313" key="2">
    <source>
        <dbReference type="EMBL" id="KAJ4490084.1"/>
    </source>
</evidence>
<organism evidence="2 3">
    <name type="scientific">Lentinula aciculospora</name>
    <dbReference type="NCBI Taxonomy" id="153920"/>
    <lineage>
        <taxon>Eukaryota</taxon>
        <taxon>Fungi</taxon>
        <taxon>Dikarya</taxon>
        <taxon>Basidiomycota</taxon>
        <taxon>Agaricomycotina</taxon>
        <taxon>Agaricomycetes</taxon>
        <taxon>Agaricomycetidae</taxon>
        <taxon>Agaricales</taxon>
        <taxon>Marasmiineae</taxon>
        <taxon>Omphalotaceae</taxon>
        <taxon>Lentinula</taxon>
    </lineage>
</organism>